<proteinExistence type="predicted"/>
<dbReference type="Proteomes" id="UP000262939">
    <property type="component" value="Unassembled WGS sequence"/>
</dbReference>
<dbReference type="EMBL" id="QVTD01000016">
    <property type="protein sequence ID" value="RFU61214.1"/>
    <property type="molecule type" value="Genomic_DNA"/>
</dbReference>
<reference evidence="1 2" key="1">
    <citation type="submission" date="2018-08" db="EMBL/GenBank/DDBJ databases">
        <title>Bacillus chawlae sp. nov., Bacillus glennii sp. nov., and Bacillus saganii sp. nov. Isolated from the Vehicle Assembly Building at Kennedy Space Center where the Viking Spacecraft were Assembled.</title>
        <authorList>
            <person name="Seuylemezian A."/>
            <person name="Vaishampayan P."/>
        </authorList>
    </citation>
    <scope>NUCLEOTIDE SEQUENCE [LARGE SCALE GENOMIC DNA]</scope>
    <source>
        <strain evidence="1 2">V44-8</strain>
    </source>
</reference>
<comment type="caution">
    <text evidence="1">The sequence shown here is derived from an EMBL/GenBank/DDBJ whole genome shotgun (WGS) entry which is preliminary data.</text>
</comment>
<dbReference type="AlphaFoldDB" id="A0A372L7I3"/>
<dbReference type="RefSeq" id="WP_117324018.1">
    <property type="nucleotide sequence ID" value="NZ_QVTD01000016.1"/>
</dbReference>
<dbReference type="OrthoDB" id="2906813at2"/>
<evidence type="ECO:0000313" key="2">
    <source>
        <dbReference type="Proteomes" id="UP000262939"/>
    </source>
</evidence>
<sequence length="87" mass="10066">MNVHLFISIFSYRSGGSFSQKGSFSVRVSDFKKNPDKSAALPAYAWLKKERYLTNEYEIQKVVYDGENDITELVKKIRIVPKDDLPF</sequence>
<keyword evidence="2" id="KW-1185">Reference proteome</keyword>
<evidence type="ECO:0000313" key="1">
    <source>
        <dbReference type="EMBL" id="RFU61214.1"/>
    </source>
</evidence>
<name>A0A372L7I3_9BACI</name>
<gene>
    <name evidence="1" type="ORF">D0466_18520</name>
</gene>
<organism evidence="1 2">
    <name type="scientific">Peribacillus glennii</name>
    <dbReference type="NCBI Taxonomy" id="2303991"/>
    <lineage>
        <taxon>Bacteria</taxon>
        <taxon>Bacillati</taxon>
        <taxon>Bacillota</taxon>
        <taxon>Bacilli</taxon>
        <taxon>Bacillales</taxon>
        <taxon>Bacillaceae</taxon>
        <taxon>Peribacillus</taxon>
    </lineage>
</organism>
<protein>
    <submittedName>
        <fullName evidence="1">Uncharacterized protein</fullName>
    </submittedName>
</protein>
<accession>A0A372L7I3</accession>